<evidence type="ECO:0000256" key="1">
    <source>
        <dbReference type="SAM" id="MobiDB-lite"/>
    </source>
</evidence>
<feature type="compositionally biased region" description="Acidic residues" evidence="1">
    <location>
        <begin position="22"/>
        <end position="31"/>
    </location>
</feature>
<accession>A0AA41XFH3</accession>
<evidence type="ECO:0000313" key="3">
    <source>
        <dbReference type="Proteomes" id="UP001165587"/>
    </source>
</evidence>
<dbReference type="Proteomes" id="UP001165587">
    <property type="component" value="Unassembled WGS sequence"/>
</dbReference>
<comment type="caution">
    <text evidence="2">The sequence shown here is derived from an EMBL/GenBank/DDBJ whole genome shotgun (WGS) entry which is preliminary data.</text>
</comment>
<name>A0AA41XFH3_9MICO</name>
<gene>
    <name evidence="2" type="ORF">N1028_15255</name>
</gene>
<feature type="compositionally biased region" description="Basic and acidic residues" evidence="1">
    <location>
        <begin position="12"/>
        <end position="21"/>
    </location>
</feature>
<dbReference type="AlphaFoldDB" id="A0AA41XFH3"/>
<proteinExistence type="predicted"/>
<dbReference type="RefSeq" id="WP_259530235.1">
    <property type="nucleotide sequence ID" value="NZ_JANLCK010000009.1"/>
</dbReference>
<organism evidence="2 3">
    <name type="scientific">Herbiconiux oxytropis</name>
    <dbReference type="NCBI Taxonomy" id="2970915"/>
    <lineage>
        <taxon>Bacteria</taxon>
        <taxon>Bacillati</taxon>
        <taxon>Actinomycetota</taxon>
        <taxon>Actinomycetes</taxon>
        <taxon>Micrococcales</taxon>
        <taxon>Microbacteriaceae</taxon>
        <taxon>Herbiconiux</taxon>
    </lineage>
</organism>
<sequence length="57" mass="6263">MSTFVDPPTPESFEHNGQHPEVDDEDVEPDSFDERVQDEFKTFIGDATPTEGPAPAG</sequence>
<feature type="region of interest" description="Disordered" evidence="1">
    <location>
        <begin position="1"/>
        <end position="33"/>
    </location>
</feature>
<reference evidence="2" key="1">
    <citation type="submission" date="2022-08" db="EMBL/GenBank/DDBJ databases">
        <authorList>
            <person name="Deng Y."/>
            <person name="Han X.-F."/>
            <person name="Zhang Y.-Q."/>
        </authorList>
    </citation>
    <scope>NUCLEOTIDE SEQUENCE</scope>
    <source>
        <strain evidence="2">CPCC 203407</strain>
    </source>
</reference>
<keyword evidence="3" id="KW-1185">Reference proteome</keyword>
<evidence type="ECO:0000313" key="2">
    <source>
        <dbReference type="EMBL" id="MCS5727254.1"/>
    </source>
</evidence>
<dbReference type="EMBL" id="JANLCK010000009">
    <property type="protein sequence ID" value="MCS5727254.1"/>
    <property type="molecule type" value="Genomic_DNA"/>
</dbReference>
<protein>
    <submittedName>
        <fullName evidence="2">Uncharacterized protein</fullName>
    </submittedName>
</protein>